<feature type="region of interest" description="Disordered" evidence="1">
    <location>
        <begin position="371"/>
        <end position="390"/>
    </location>
</feature>
<keyword evidence="2" id="KW-0472">Membrane</keyword>
<dbReference type="AlphaFoldDB" id="A0AAD5YLF6"/>
<feature type="region of interest" description="Disordered" evidence="1">
    <location>
        <begin position="1"/>
        <end position="70"/>
    </location>
</feature>
<feature type="compositionally biased region" description="Polar residues" evidence="1">
    <location>
        <begin position="38"/>
        <end position="60"/>
    </location>
</feature>
<name>A0AAD5YLF6_9APHY</name>
<evidence type="ECO:0000256" key="1">
    <source>
        <dbReference type="SAM" id="MobiDB-lite"/>
    </source>
</evidence>
<sequence length="630" mass="70551">MIERTEQQPSPSSSSGIQQSRNFLPPPVHPSLRRVPSSALSSRQNADIAQSQEPLSTPSRTKVPVHPSRNLATVTTPLQVSHSMPGSVTDLNDFDPLNTDTTHDGLVPEFGSDDDSIVEEELSETQLRELYDDEEIDRFLTLFAAQMNQVKEVKVANVRGGNESPSGYSSDHSISEEIGGEHALRHQETHEELPQLSEGENSALSGGHITERIALLLLARFPTRPPPPPAFTLKRLRHTAQRLYLAVEPSYFYILSRLWHLATWNDFPSSLFFCLLYWFLWYQGLLLTAFFIRTLYALVRRKILPYPSLSDLRRHRKDVEEAKSFSAMVSMRLAVAPSLGIREMWGIVKDFQKVKKSKVLQKMKAQDMSSETISVPLDTPSDSTASLATGPPISEDTDLLKVALFICDQIADFHERAIKLSSAASVAPTDAEYAMELISQRVARGLDIKPKRRKYKAQYDSDDSDHESSKSFTSKALKSGKSLNWEKLSDSAAKTKYWASEVKNSLKDGQWKDPGAWMTLPSPKVAINGKSWDKVEALSFPCHRKSPGLITLTTSTLYFTPLGSLNAKVTIELKDITSVRKTTSTHGIRLRWISPAGDPGEQEERFLWVKGRDELFARLVGMPGSRWEGL</sequence>
<keyword evidence="4" id="KW-1185">Reference proteome</keyword>
<dbReference type="Proteomes" id="UP001212997">
    <property type="component" value="Unassembled WGS sequence"/>
</dbReference>
<gene>
    <name evidence="3" type="ORF">NLI96_g2970</name>
</gene>
<evidence type="ECO:0000313" key="3">
    <source>
        <dbReference type="EMBL" id="KAJ3488260.1"/>
    </source>
</evidence>
<protein>
    <recommendedName>
        <fullName evidence="5">GRAM domain-containing protein</fullName>
    </recommendedName>
</protein>
<keyword evidence="2" id="KW-1133">Transmembrane helix</keyword>
<feature type="compositionally biased region" description="Low complexity" evidence="1">
    <location>
        <begin position="7"/>
        <end position="20"/>
    </location>
</feature>
<feature type="transmembrane region" description="Helical" evidence="2">
    <location>
        <begin position="270"/>
        <end position="292"/>
    </location>
</feature>
<evidence type="ECO:0008006" key="5">
    <source>
        <dbReference type="Google" id="ProtNLM"/>
    </source>
</evidence>
<evidence type="ECO:0000313" key="4">
    <source>
        <dbReference type="Proteomes" id="UP001212997"/>
    </source>
</evidence>
<comment type="caution">
    <text evidence="3">The sequence shown here is derived from an EMBL/GenBank/DDBJ whole genome shotgun (WGS) entry which is preliminary data.</text>
</comment>
<reference evidence="3" key="1">
    <citation type="submission" date="2022-07" db="EMBL/GenBank/DDBJ databases">
        <title>Genome Sequence of Physisporinus lineatus.</title>
        <authorList>
            <person name="Buettner E."/>
        </authorList>
    </citation>
    <scope>NUCLEOTIDE SEQUENCE</scope>
    <source>
        <strain evidence="3">VT162</strain>
    </source>
</reference>
<proteinExistence type="predicted"/>
<dbReference type="EMBL" id="JANAWD010000071">
    <property type="protein sequence ID" value="KAJ3488260.1"/>
    <property type="molecule type" value="Genomic_DNA"/>
</dbReference>
<organism evidence="3 4">
    <name type="scientific">Meripilus lineatus</name>
    <dbReference type="NCBI Taxonomy" id="2056292"/>
    <lineage>
        <taxon>Eukaryota</taxon>
        <taxon>Fungi</taxon>
        <taxon>Dikarya</taxon>
        <taxon>Basidiomycota</taxon>
        <taxon>Agaricomycotina</taxon>
        <taxon>Agaricomycetes</taxon>
        <taxon>Polyporales</taxon>
        <taxon>Meripilaceae</taxon>
        <taxon>Meripilus</taxon>
    </lineage>
</organism>
<evidence type="ECO:0000256" key="2">
    <source>
        <dbReference type="SAM" id="Phobius"/>
    </source>
</evidence>
<accession>A0AAD5YLF6</accession>
<keyword evidence="2" id="KW-0812">Transmembrane</keyword>